<evidence type="ECO:0000313" key="6">
    <source>
        <dbReference type="Proteomes" id="UP000243887"/>
    </source>
</evidence>
<keyword evidence="3" id="KW-0804">Transcription</keyword>
<dbReference type="STRING" id="1150112.SAMN04487893_10972"/>
<feature type="domain" description="HTH araC/xylS-type" evidence="4">
    <location>
        <begin position="175"/>
        <end position="255"/>
    </location>
</feature>
<dbReference type="RefSeq" id="WP_090679370.1">
    <property type="nucleotide sequence ID" value="NZ_FORU01000009.1"/>
</dbReference>
<keyword evidence="1" id="KW-0805">Transcription regulation</keyword>
<evidence type="ECO:0000256" key="3">
    <source>
        <dbReference type="ARBA" id="ARBA00023163"/>
    </source>
</evidence>
<dbReference type="PANTHER" id="PTHR11019:SF159">
    <property type="entry name" value="TRANSCRIPTIONAL REGULATOR-RELATED"/>
    <property type="match status" value="1"/>
</dbReference>
<dbReference type="SUPFAM" id="SSF46689">
    <property type="entry name" value="Homeodomain-like"/>
    <property type="match status" value="1"/>
</dbReference>
<name>A0A1I3RZQ0_9FLAO</name>
<organism evidence="5 6">
    <name type="scientific">Myroides guanonis</name>
    <dbReference type="NCBI Taxonomy" id="1150112"/>
    <lineage>
        <taxon>Bacteria</taxon>
        <taxon>Pseudomonadati</taxon>
        <taxon>Bacteroidota</taxon>
        <taxon>Flavobacteriia</taxon>
        <taxon>Flavobacteriales</taxon>
        <taxon>Flavobacteriaceae</taxon>
        <taxon>Myroides</taxon>
    </lineage>
</organism>
<dbReference type="InterPro" id="IPR003313">
    <property type="entry name" value="AraC-bd"/>
</dbReference>
<dbReference type="EMBL" id="FORU01000009">
    <property type="protein sequence ID" value="SFJ51955.1"/>
    <property type="molecule type" value="Genomic_DNA"/>
</dbReference>
<reference evidence="6" key="1">
    <citation type="submission" date="2016-10" db="EMBL/GenBank/DDBJ databases">
        <authorList>
            <person name="Varghese N."/>
            <person name="Submissions S."/>
        </authorList>
    </citation>
    <scope>NUCLEOTIDE SEQUENCE [LARGE SCALE GENOMIC DNA]</scope>
    <source>
        <strain evidence="6">DSM 26542</strain>
    </source>
</reference>
<dbReference type="InterPro" id="IPR011051">
    <property type="entry name" value="RmlC_Cupin_sf"/>
</dbReference>
<dbReference type="OrthoDB" id="9804543at2"/>
<dbReference type="Pfam" id="PF12833">
    <property type="entry name" value="HTH_18"/>
    <property type="match status" value="1"/>
</dbReference>
<gene>
    <name evidence="5" type="ORF">SAMN04487893_10972</name>
</gene>
<dbReference type="GO" id="GO:0043565">
    <property type="term" value="F:sequence-specific DNA binding"/>
    <property type="evidence" value="ECO:0007669"/>
    <property type="project" value="InterPro"/>
</dbReference>
<dbReference type="Proteomes" id="UP000243887">
    <property type="component" value="Unassembled WGS sequence"/>
</dbReference>
<dbReference type="SMART" id="SM00342">
    <property type="entry name" value="HTH_ARAC"/>
    <property type="match status" value="1"/>
</dbReference>
<keyword evidence="2" id="KW-0238">DNA-binding</keyword>
<dbReference type="InterPro" id="IPR009057">
    <property type="entry name" value="Homeodomain-like_sf"/>
</dbReference>
<evidence type="ECO:0000259" key="4">
    <source>
        <dbReference type="PROSITE" id="PS01124"/>
    </source>
</evidence>
<proteinExistence type="predicted"/>
<dbReference type="Gene3D" id="1.10.10.60">
    <property type="entry name" value="Homeodomain-like"/>
    <property type="match status" value="2"/>
</dbReference>
<evidence type="ECO:0000256" key="1">
    <source>
        <dbReference type="ARBA" id="ARBA00023015"/>
    </source>
</evidence>
<protein>
    <submittedName>
        <fullName evidence="5">Transcriptional regulator, AraC family</fullName>
    </submittedName>
</protein>
<accession>A0A1I3RZQ0</accession>
<dbReference type="CDD" id="cd06124">
    <property type="entry name" value="cupin_NimR-like_N"/>
    <property type="match status" value="1"/>
</dbReference>
<evidence type="ECO:0000256" key="2">
    <source>
        <dbReference type="ARBA" id="ARBA00023125"/>
    </source>
</evidence>
<evidence type="ECO:0000313" key="5">
    <source>
        <dbReference type="EMBL" id="SFJ51955.1"/>
    </source>
</evidence>
<dbReference type="Pfam" id="PF02311">
    <property type="entry name" value="AraC_binding"/>
    <property type="match status" value="1"/>
</dbReference>
<dbReference type="SUPFAM" id="SSF51182">
    <property type="entry name" value="RmlC-like cupins"/>
    <property type="match status" value="1"/>
</dbReference>
<sequence length="255" mass="29968">MAFISKESYFNPDEIKAAVIGIASNFTYHDSGLHHHDMAQLLFAPSGCMTINSDNQQSILPPTMAAWIPPYFPHRITMKNVVAYRSIYFDKSVFPDNSSEFAILNVNGLLRELIERISFWPWNMSVDLQKNTLSIFWEEFHSAPKQNLTLLVPRDIRIKHHVELWNQGKSMPRFLKEFTKEVGASEKTIARIFLKETGMSYQEWRQQWRLQKSIELLAEGRNVRETAYDLEFSSDSAFIEFFKKYQRETPHKYFK</sequence>
<dbReference type="AlphaFoldDB" id="A0A1I3RZQ0"/>
<keyword evidence="6" id="KW-1185">Reference proteome</keyword>
<dbReference type="PANTHER" id="PTHR11019">
    <property type="entry name" value="HTH-TYPE TRANSCRIPTIONAL REGULATOR NIMR"/>
    <property type="match status" value="1"/>
</dbReference>
<dbReference type="InterPro" id="IPR018060">
    <property type="entry name" value="HTH_AraC"/>
</dbReference>
<dbReference type="GO" id="GO:0003700">
    <property type="term" value="F:DNA-binding transcription factor activity"/>
    <property type="evidence" value="ECO:0007669"/>
    <property type="project" value="InterPro"/>
</dbReference>
<dbReference type="PROSITE" id="PS01124">
    <property type="entry name" value="HTH_ARAC_FAMILY_2"/>
    <property type="match status" value="1"/>
</dbReference>